<keyword evidence="11" id="KW-1185">Reference proteome</keyword>
<evidence type="ECO:0000256" key="2">
    <source>
        <dbReference type="ARBA" id="ARBA00022448"/>
    </source>
</evidence>
<evidence type="ECO:0000313" key="10">
    <source>
        <dbReference type="EMBL" id="MFC5470690.1"/>
    </source>
</evidence>
<evidence type="ECO:0000256" key="1">
    <source>
        <dbReference type="ARBA" id="ARBA00004651"/>
    </source>
</evidence>
<protein>
    <submittedName>
        <fullName evidence="10">Carbohydrate ABC transporter permease</fullName>
    </submittedName>
</protein>
<feature type="transmembrane region" description="Helical" evidence="7">
    <location>
        <begin position="44"/>
        <end position="66"/>
    </location>
</feature>
<comment type="similarity">
    <text evidence="7">Belongs to the binding-protein-dependent transport system permease family.</text>
</comment>
<evidence type="ECO:0000256" key="6">
    <source>
        <dbReference type="ARBA" id="ARBA00023136"/>
    </source>
</evidence>
<dbReference type="InterPro" id="IPR050809">
    <property type="entry name" value="UgpAE/MalFG_permease"/>
</dbReference>
<dbReference type="PROSITE" id="PS50928">
    <property type="entry name" value="ABC_TM1"/>
    <property type="match status" value="1"/>
</dbReference>
<dbReference type="EMBL" id="JBHSMH010000072">
    <property type="protein sequence ID" value="MFC5470690.1"/>
    <property type="molecule type" value="Genomic_DNA"/>
</dbReference>
<dbReference type="Pfam" id="PF00528">
    <property type="entry name" value="BPD_transp_1"/>
    <property type="match status" value="1"/>
</dbReference>
<keyword evidence="3" id="KW-1003">Cell membrane</keyword>
<keyword evidence="2 7" id="KW-0813">Transport</keyword>
<keyword evidence="6 7" id="KW-0472">Membrane</keyword>
<dbReference type="Gene3D" id="1.10.3720.10">
    <property type="entry name" value="MetI-like"/>
    <property type="match status" value="1"/>
</dbReference>
<evidence type="ECO:0000259" key="9">
    <source>
        <dbReference type="PROSITE" id="PS50928"/>
    </source>
</evidence>
<evidence type="ECO:0000256" key="7">
    <source>
        <dbReference type="RuleBase" id="RU363032"/>
    </source>
</evidence>
<evidence type="ECO:0000256" key="3">
    <source>
        <dbReference type="ARBA" id="ARBA00022475"/>
    </source>
</evidence>
<dbReference type="RefSeq" id="WP_378082869.1">
    <property type="nucleotide sequence ID" value="NZ_JBHSMH010000072.1"/>
</dbReference>
<dbReference type="InterPro" id="IPR000515">
    <property type="entry name" value="MetI-like"/>
</dbReference>
<dbReference type="CDD" id="cd06261">
    <property type="entry name" value="TM_PBP2"/>
    <property type="match status" value="1"/>
</dbReference>
<keyword evidence="4 7" id="KW-0812">Transmembrane</keyword>
<dbReference type="PANTHER" id="PTHR43227">
    <property type="entry name" value="BLL4140 PROTEIN"/>
    <property type="match status" value="1"/>
</dbReference>
<comment type="caution">
    <text evidence="10">The sequence shown here is derived from an EMBL/GenBank/DDBJ whole genome shotgun (WGS) entry which is preliminary data.</text>
</comment>
<feature type="transmembrane region" description="Helical" evidence="7">
    <location>
        <begin position="7"/>
        <end position="24"/>
    </location>
</feature>
<evidence type="ECO:0000256" key="8">
    <source>
        <dbReference type="SAM" id="MobiDB-lite"/>
    </source>
</evidence>
<accession>A0ABW0LXY1</accession>
<evidence type="ECO:0000256" key="4">
    <source>
        <dbReference type="ARBA" id="ARBA00022692"/>
    </source>
</evidence>
<dbReference type="Proteomes" id="UP001596105">
    <property type="component" value="Unassembled WGS sequence"/>
</dbReference>
<evidence type="ECO:0000313" key="11">
    <source>
        <dbReference type="Proteomes" id="UP001596105"/>
    </source>
</evidence>
<evidence type="ECO:0000256" key="5">
    <source>
        <dbReference type="ARBA" id="ARBA00022989"/>
    </source>
</evidence>
<dbReference type="SUPFAM" id="SSF161098">
    <property type="entry name" value="MetI-like"/>
    <property type="match status" value="1"/>
</dbReference>
<keyword evidence="5 7" id="KW-1133">Transmembrane helix</keyword>
<sequence length="111" mass="11931">MPSLLIIAVRGAGSVIVIFMAGMQDVPQYLLEAVEIDGGGWWRRLRSVTIPLMSPVIFYNIVLAFINSLTASRRRTCSAATEADPIRTRSRSSAYGVGAGGHVRSAPAALR</sequence>
<feature type="region of interest" description="Disordered" evidence="8">
    <location>
        <begin position="89"/>
        <end position="111"/>
    </location>
</feature>
<reference evidence="11" key="1">
    <citation type="journal article" date="2019" name="Int. J. Syst. Evol. Microbiol.">
        <title>The Global Catalogue of Microorganisms (GCM) 10K type strain sequencing project: providing services to taxonomists for standard genome sequencing and annotation.</title>
        <authorList>
            <consortium name="The Broad Institute Genomics Platform"/>
            <consortium name="The Broad Institute Genome Sequencing Center for Infectious Disease"/>
            <person name="Wu L."/>
            <person name="Ma J."/>
        </authorList>
    </citation>
    <scope>NUCLEOTIDE SEQUENCE [LARGE SCALE GENOMIC DNA]</scope>
    <source>
        <strain evidence="11">CCUG 57113</strain>
    </source>
</reference>
<comment type="subcellular location">
    <subcellularLocation>
        <location evidence="1 7">Cell membrane</location>
        <topology evidence="1 7">Multi-pass membrane protein</topology>
    </subcellularLocation>
</comment>
<dbReference type="PANTHER" id="PTHR43227:SF11">
    <property type="entry name" value="BLL4140 PROTEIN"/>
    <property type="match status" value="1"/>
</dbReference>
<name>A0ABW0LXY1_9BACL</name>
<proteinExistence type="inferred from homology"/>
<organism evidence="10 11">
    <name type="scientific">Cohnella suwonensis</name>
    <dbReference type="NCBI Taxonomy" id="696072"/>
    <lineage>
        <taxon>Bacteria</taxon>
        <taxon>Bacillati</taxon>
        <taxon>Bacillota</taxon>
        <taxon>Bacilli</taxon>
        <taxon>Bacillales</taxon>
        <taxon>Paenibacillaceae</taxon>
        <taxon>Cohnella</taxon>
    </lineage>
</organism>
<feature type="domain" description="ABC transmembrane type-1" evidence="9">
    <location>
        <begin position="1"/>
        <end position="111"/>
    </location>
</feature>
<dbReference type="InterPro" id="IPR035906">
    <property type="entry name" value="MetI-like_sf"/>
</dbReference>
<gene>
    <name evidence="10" type="ORF">ACFPPD_18540</name>
</gene>